<protein>
    <submittedName>
        <fullName evidence="3">Dynein_C domain-containing protein</fullName>
    </submittedName>
</protein>
<sequence length="197" mass="22201">MLLCKISDSLNVKRSERMNSKAWTVARCLQAWVASMCGFDNPLNFLLLWGSLNERGNVLGAIRTGKARVRKQNTYQLCPQPFYTFARHRATLKEFTQGKIETYLKEAQLAENGTITPPFTEWLNSLRDAIVVRQQRLFPRHKIVVHGIIGTVGSNEPTVNFATQTFMAPNCGDDFFGVSYKTSELFASVMVVGFALD</sequence>
<evidence type="ECO:0000313" key="1">
    <source>
        <dbReference type="EMBL" id="VDP69098.1"/>
    </source>
</evidence>
<accession>A0A183A8M7</accession>
<reference evidence="3" key="1">
    <citation type="submission" date="2016-06" db="UniProtKB">
        <authorList>
            <consortium name="WormBaseParasite"/>
        </authorList>
    </citation>
    <scope>IDENTIFICATION</scope>
</reference>
<name>A0A183A8M7_9TREM</name>
<dbReference type="Proteomes" id="UP000272942">
    <property type="component" value="Unassembled WGS sequence"/>
</dbReference>
<dbReference type="WBParaSite" id="ECPE_0000331501-mRNA-1">
    <property type="protein sequence ID" value="ECPE_0000331501-mRNA-1"/>
    <property type="gene ID" value="ECPE_0000331501"/>
</dbReference>
<dbReference type="Pfam" id="PF03645">
    <property type="entry name" value="Tctex-1"/>
    <property type="match status" value="1"/>
</dbReference>
<dbReference type="OrthoDB" id="6228263at2759"/>
<proteinExistence type="predicted"/>
<evidence type="ECO:0000313" key="2">
    <source>
        <dbReference type="Proteomes" id="UP000272942"/>
    </source>
</evidence>
<keyword evidence="2" id="KW-1185">Reference proteome</keyword>
<dbReference type="AlphaFoldDB" id="A0A183A8M7"/>
<gene>
    <name evidence="1" type="ORF">ECPE_LOCUS3312</name>
</gene>
<organism evidence="3">
    <name type="scientific">Echinostoma caproni</name>
    <dbReference type="NCBI Taxonomy" id="27848"/>
    <lineage>
        <taxon>Eukaryota</taxon>
        <taxon>Metazoa</taxon>
        <taxon>Spiralia</taxon>
        <taxon>Lophotrochozoa</taxon>
        <taxon>Platyhelminthes</taxon>
        <taxon>Trematoda</taxon>
        <taxon>Digenea</taxon>
        <taxon>Plagiorchiida</taxon>
        <taxon>Echinostomata</taxon>
        <taxon>Echinostomatoidea</taxon>
        <taxon>Echinostomatidae</taxon>
        <taxon>Echinostoma</taxon>
    </lineage>
</organism>
<reference evidence="1 2" key="2">
    <citation type="submission" date="2018-11" db="EMBL/GenBank/DDBJ databases">
        <authorList>
            <consortium name="Pathogen Informatics"/>
        </authorList>
    </citation>
    <scope>NUCLEOTIDE SEQUENCE [LARGE SCALE GENOMIC DNA]</scope>
    <source>
        <strain evidence="1 2">Egypt</strain>
    </source>
</reference>
<evidence type="ECO:0000313" key="3">
    <source>
        <dbReference type="WBParaSite" id="ECPE_0000331501-mRNA-1"/>
    </source>
</evidence>
<dbReference type="EMBL" id="UZAN01040280">
    <property type="protein sequence ID" value="VDP69098.1"/>
    <property type="molecule type" value="Genomic_DNA"/>
</dbReference>
<dbReference type="InterPro" id="IPR005334">
    <property type="entry name" value="Tctex-1-like"/>
</dbReference>